<organism evidence="2 3">
    <name type="scientific">Crocodylus porosus</name>
    <name type="common">Saltwater crocodile</name>
    <name type="synonym">Estuarine crocodile</name>
    <dbReference type="NCBI Taxonomy" id="8502"/>
    <lineage>
        <taxon>Eukaryota</taxon>
        <taxon>Metazoa</taxon>
        <taxon>Chordata</taxon>
        <taxon>Craniata</taxon>
        <taxon>Vertebrata</taxon>
        <taxon>Euteleostomi</taxon>
        <taxon>Archelosauria</taxon>
        <taxon>Archosauria</taxon>
        <taxon>Crocodylia</taxon>
        <taxon>Longirostres</taxon>
        <taxon>Crocodylidae</taxon>
        <taxon>Crocodylus</taxon>
    </lineage>
</organism>
<dbReference type="Pfam" id="PF00078">
    <property type="entry name" value="RVT_1"/>
    <property type="match status" value="1"/>
</dbReference>
<dbReference type="PROSITE" id="PS50878">
    <property type="entry name" value="RT_POL"/>
    <property type="match status" value="1"/>
</dbReference>
<reference evidence="2" key="2">
    <citation type="submission" date="2025-09" db="UniProtKB">
        <authorList>
            <consortium name="Ensembl"/>
        </authorList>
    </citation>
    <scope>IDENTIFICATION</scope>
</reference>
<evidence type="ECO:0000313" key="3">
    <source>
        <dbReference type="Proteomes" id="UP000594220"/>
    </source>
</evidence>
<feature type="domain" description="Reverse transcriptase" evidence="1">
    <location>
        <begin position="1"/>
        <end position="252"/>
    </location>
</feature>
<dbReference type="Proteomes" id="UP000594220">
    <property type="component" value="Unplaced"/>
</dbReference>
<evidence type="ECO:0000313" key="2">
    <source>
        <dbReference type="Ensembl" id="ENSCPRP00005002386.1"/>
    </source>
</evidence>
<dbReference type="PANTHER" id="PTHR33332">
    <property type="entry name" value="REVERSE TRANSCRIPTASE DOMAIN-CONTAINING PROTEIN"/>
    <property type="match status" value="1"/>
</dbReference>
<reference evidence="2" key="1">
    <citation type="submission" date="2025-08" db="UniProtKB">
        <authorList>
            <consortium name="Ensembl"/>
        </authorList>
    </citation>
    <scope>IDENTIFICATION</scope>
</reference>
<keyword evidence="3" id="KW-1185">Reference proteome</keyword>
<dbReference type="SUPFAM" id="SSF56672">
    <property type="entry name" value="DNA/RNA polymerases"/>
    <property type="match status" value="1"/>
</dbReference>
<protein>
    <recommendedName>
        <fullName evidence="1">Reverse transcriptase domain-containing protein</fullName>
    </recommendedName>
</protein>
<name>A0A7M4E049_CROPO</name>
<dbReference type="Ensembl" id="ENSCPRT00005002781.1">
    <property type="protein sequence ID" value="ENSCPRP00005002386.1"/>
    <property type="gene ID" value="ENSCPRG00005001736.1"/>
</dbReference>
<proteinExistence type="predicted"/>
<dbReference type="CDD" id="cd01650">
    <property type="entry name" value="RT_nLTR_like"/>
    <property type="match status" value="1"/>
</dbReference>
<sequence>MSTRGALVRCQRTGKGPMWFPSSKRGGRRTREAIGQLVLPRSWGSFLRELSWHISMRGQQGRLCLGATNTGSLAAGPVRPTWWPLRPGHQILRCRGSSGHVFLDFQKAFDTVSHPVLIKKLGGCGVDTHTVNWVANWLEGHTQRLVVDGSFSTWRDVGSGVPQGSVLGPALFNIFISDLDKGVKTTLFKFADDTKVWRDVGTLEGRNRLQSDLDRLQGWADENRMGFNTDKCKVMHLGRESQHYTYRLGNSLLVSAEAEKDLGGITDAKMNMGQQCGDAIR</sequence>
<dbReference type="GeneTree" id="ENSGT01150000286902"/>
<dbReference type="InterPro" id="IPR043502">
    <property type="entry name" value="DNA/RNA_pol_sf"/>
</dbReference>
<dbReference type="AlphaFoldDB" id="A0A7M4E049"/>
<dbReference type="InterPro" id="IPR000477">
    <property type="entry name" value="RT_dom"/>
</dbReference>
<evidence type="ECO:0000259" key="1">
    <source>
        <dbReference type="PROSITE" id="PS50878"/>
    </source>
</evidence>
<accession>A0A7M4E049</accession>